<name>A0ABS2R9B7_9BACI</name>
<organism evidence="2 3">
    <name type="scientific">Siminovitchia thermophila</name>
    <dbReference type="NCBI Taxonomy" id="1245522"/>
    <lineage>
        <taxon>Bacteria</taxon>
        <taxon>Bacillati</taxon>
        <taxon>Bacillota</taxon>
        <taxon>Bacilli</taxon>
        <taxon>Bacillales</taxon>
        <taxon>Bacillaceae</taxon>
        <taxon>Siminovitchia</taxon>
    </lineage>
</organism>
<feature type="domain" description="Knr4/Smi1-like" evidence="1">
    <location>
        <begin position="40"/>
        <end position="132"/>
    </location>
</feature>
<dbReference type="Pfam" id="PF09346">
    <property type="entry name" value="SMI1_KNR4"/>
    <property type="match status" value="1"/>
</dbReference>
<dbReference type="InterPro" id="IPR018958">
    <property type="entry name" value="Knr4/Smi1-like_dom"/>
</dbReference>
<dbReference type="Gene3D" id="3.40.1580.10">
    <property type="entry name" value="SMI1/KNR4-like"/>
    <property type="match status" value="1"/>
</dbReference>
<reference evidence="2 3" key="1">
    <citation type="submission" date="2021-01" db="EMBL/GenBank/DDBJ databases">
        <title>Genomic Encyclopedia of Type Strains, Phase IV (KMG-IV): sequencing the most valuable type-strain genomes for metagenomic binning, comparative biology and taxonomic classification.</title>
        <authorList>
            <person name="Goeker M."/>
        </authorList>
    </citation>
    <scope>NUCLEOTIDE SEQUENCE [LARGE SCALE GENOMIC DNA]</scope>
    <source>
        <strain evidence="2 3">DSM 105453</strain>
    </source>
</reference>
<dbReference type="SUPFAM" id="SSF160631">
    <property type="entry name" value="SMI1/KNR4-like"/>
    <property type="match status" value="1"/>
</dbReference>
<evidence type="ECO:0000313" key="3">
    <source>
        <dbReference type="Proteomes" id="UP000823485"/>
    </source>
</evidence>
<gene>
    <name evidence="2" type="ORF">JOC94_002188</name>
</gene>
<evidence type="ECO:0000259" key="1">
    <source>
        <dbReference type="Pfam" id="PF09346"/>
    </source>
</evidence>
<dbReference type="Proteomes" id="UP000823485">
    <property type="component" value="Unassembled WGS sequence"/>
</dbReference>
<evidence type="ECO:0000313" key="2">
    <source>
        <dbReference type="EMBL" id="MBM7715201.1"/>
    </source>
</evidence>
<dbReference type="InterPro" id="IPR037883">
    <property type="entry name" value="Knr4/Smi1-like_sf"/>
</dbReference>
<comment type="caution">
    <text evidence="2">The sequence shown here is derived from an EMBL/GenBank/DDBJ whole genome shotgun (WGS) entry which is preliminary data.</text>
</comment>
<proteinExistence type="predicted"/>
<dbReference type="EMBL" id="JAFBFH010000013">
    <property type="protein sequence ID" value="MBM7715201.1"/>
    <property type="molecule type" value="Genomic_DNA"/>
</dbReference>
<accession>A0ABS2R9B7</accession>
<sequence length="179" mass="20840">MLIKKTLDNLKQQLKKNNNRLELIFSKGKVITVGCSFNPPADPEALKQVQENNDWDIPKDYEAFLLQHNGAQLLQAYLGDMNIGGGLILFSLDEVIQAHQNLSMDHMFYPIGMVSEEYLMVKNNKNTPNYLYIEYLDPAPLNMNLELFVDRYIVSSGDIFWEWPRLDAINYYKFYSTFK</sequence>
<dbReference type="RefSeq" id="WP_077110844.1">
    <property type="nucleotide sequence ID" value="NZ_JAFBFH010000013.1"/>
</dbReference>
<keyword evidence="3" id="KW-1185">Reference proteome</keyword>
<protein>
    <recommendedName>
        <fullName evidence="1">Knr4/Smi1-like domain-containing protein</fullName>
    </recommendedName>
</protein>